<dbReference type="SUPFAM" id="SSF55797">
    <property type="entry name" value="PR-1-like"/>
    <property type="match status" value="1"/>
</dbReference>
<feature type="region of interest" description="Disordered" evidence="1">
    <location>
        <begin position="121"/>
        <end position="167"/>
    </location>
</feature>
<dbReference type="PANTHER" id="PTHR31157">
    <property type="entry name" value="SCP DOMAIN-CONTAINING PROTEIN"/>
    <property type="match status" value="1"/>
</dbReference>
<name>A0A562QKF8_9BACI</name>
<dbReference type="InterPro" id="IPR014044">
    <property type="entry name" value="CAP_dom"/>
</dbReference>
<reference evidence="3 4" key="1">
    <citation type="journal article" date="2015" name="Stand. Genomic Sci.">
        <title>Genomic Encyclopedia of Bacterial and Archaeal Type Strains, Phase III: the genomes of soil and plant-associated and newly described type strains.</title>
        <authorList>
            <person name="Whitman W.B."/>
            <person name="Woyke T."/>
            <person name="Klenk H.P."/>
            <person name="Zhou Y."/>
            <person name="Lilburn T.G."/>
            <person name="Beck B.J."/>
            <person name="De Vos P."/>
            <person name="Vandamme P."/>
            <person name="Eisen J.A."/>
            <person name="Garrity G."/>
            <person name="Hugenholtz P."/>
            <person name="Kyrpides N.C."/>
        </authorList>
    </citation>
    <scope>NUCLEOTIDE SEQUENCE [LARGE SCALE GENOMIC DNA]</scope>
    <source>
        <strain evidence="3 4">CGMCC 1.10116</strain>
    </source>
</reference>
<dbReference type="Gene3D" id="3.40.33.10">
    <property type="entry name" value="CAP"/>
    <property type="match status" value="1"/>
</dbReference>
<evidence type="ECO:0000313" key="4">
    <source>
        <dbReference type="Proteomes" id="UP000315711"/>
    </source>
</evidence>
<dbReference type="NCBIfam" id="TIGR02909">
    <property type="entry name" value="spore_YkwD"/>
    <property type="match status" value="1"/>
</dbReference>
<feature type="compositionally biased region" description="Low complexity" evidence="1">
    <location>
        <begin position="131"/>
        <end position="149"/>
    </location>
</feature>
<dbReference type="Proteomes" id="UP000315711">
    <property type="component" value="Unassembled WGS sequence"/>
</dbReference>
<dbReference type="AlphaFoldDB" id="A0A562QKF8"/>
<organism evidence="3 4">
    <name type="scientific">Halalkalibacter nanhaiisediminis</name>
    <dbReference type="NCBI Taxonomy" id="688079"/>
    <lineage>
        <taxon>Bacteria</taxon>
        <taxon>Bacillati</taxon>
        <taxon>Bacillota</taxon>
        <taxon>Bacilli</taxon>
        <taxon>Bacillales</taxon>
        <taxon>Bacillaceae</taxon>
        <taxon>Halalkalibacter</taxon>
    </lineage>
</organism>
<dbReference type="RefSeq" id="WP_367613668.1">
    <property type="nucleotide sequence ID" value="NZ_VLKZ01000004.1"/>
</dbReference>
<feature type="domain" description="SCP" evidence="2">
    <location>
        <begin position="171"/>
        <end position="285"/>
    </location>
</feature>
<evidence type="ECO:0000256" key="1">
    <source>
        <dbReference type="SAM" id="MobiDB-lite"/>
    </source>
</evidence>
<keyword evidence="4" id="KW-1185">Reference proteome</keyword>
<dbReference type="PANTHER" id="PTHR31157:SF1">
    <property type="entry name" value="SCP DOMAIN-CONTAINING PROTEIN"/>
    <property type="match status" value="1"/>
</dbReference>
<dbReference type="InterPro" id="IPR014258">
    <property type="entry name" value="CAP_domain_YkwD-like"/>
</dbReference>
<accession>A0A562QKF8</accession>
<dbReference type="EMBL" id="VLKZ01000004">
    <property type="protein sequence ID" value="TWI57247.1"/>
    <property type="molecule type" value="Genomic_DNA"/>
</dbReference>
<dbReference type="CDD" id="cd05379">
    <property type="entry name" value="CAP_bacterial"/>
    <property type="match status" value="1"/>
</dbReference>
<dbReference type="InterPro" id="IPR035940">
    <property type="entry name" value="CAP_sf"/>
</dbReference>
<evidence type="ECO:0000259" key="2">
    <source>
        <dbReference type="Pfam" id="PF00188"/>
    </source>
</evidence>
<evidence type="ECO:0000313" key="3">
    <source>
        <dbReference type="EMBL" id="TWI57247.1"/>
    </source>
</evidence>
<sequence>MNKGFIILSFASVKAKVMVGELAIKLVISIDLLIQSMLHFPCSTEQQNNLGGYNMKKLLVTTVAAAAIAAGFGGQVDAASNQPQVYTQVHTIQVGNVNQDQINKLIEKFSQNYKQYQPVNQQPVKAPVATPKQPAVKQPAPAKQPAQAQEPTTEKKQQTAGVSQQEQQMIDLVNKERTQRGLQPLKANLELTKVARVKAQDMIDKNYFSHQSPTYGSPFEMLNKFGIQYRTAGENLAGNQTVEAAHQALMNSEGHRANILKGDYTEIGIGVIDGGPYGKMFVQLFKG</sequence>
<dbReference type="Pfam" id="PF00188">
    <property type="entry name" value="CAP"/>
    <property type="match status" value="1"/>
</dbReference>
<comment type="caution">
    <text evidence="3">The sequence shown here is derived from an EMBL/GenBank/DDBJ whole genome shotgun (WGS) entry which is preliminary data.</text>
</comment>
<feature type="compositionally biased region" description="Polar residues" evidence="1">
    <location>
        <begin position="158"/>
        <end position="167"/>
    </location>
</feature>
<protein>
    <submittedName>
        <fullName evidence="3">Putative YkwD family protein</fullName>
    </submittedName>
</protein>
<gene>
    <name evidence="3" type="ORF">IQ10_01953</name>
</gene>
<proteinExistence type="predicted"/>